<evidence type="ECO:0000256" key="5">
    <source>
        <dbReference type="ARBA" id="ARBA00023136"/>
    </source>
</evidence>
<keyword evidence="8" id="KW-1185">Reference proteome</keyword>
<evidence type="ECO:0000256" key="2">
    <source>
        <dbReference type="ARBA" id="ARBA00022475"/>
    </source>
</evidence>
<reference evidence="7 8" key="1">
    <citation type="submission" date="2020-02" db="EMBL/GenBank/DDBJ databases">
        <title>Tigecycline-resistant Acinetobacter species from pigs and migratory birds.</title>
        <authorList>
            <person name="Chen C."/>
            <person name="Sun J."/>
            <person name="Liao X.-P."/>
            <person name="Liu Y.-H."/>
        </authorList>
    </citation>
    <scope>NUCLEOTIDE SEQUENCE [LARGE SCALE GENOMIC DNA]</scope>
    <source>
        <strain evidence="7 8">YH12207_T</strain>
    </source>
</reference>
<gene>
    <name evidence="7" type="ORF">G0028_10085</name>
</gene>
<proteinExistence type="predicted"/>
<dbReference type="AlphaFoldDB" id="A0A4V1W1J1"/>
<evidence type="ECO:0000256" key="4">
    <source>
        <dbReference type="ARBA" id="ARBA00022989"/>
    </source>
</evidence>
<evidence type="ECO:0000256" key="1">
    <source>
        <dbReference type="ARBA" id="ARBA00004651"/>
    </source>
</evidence>
<name>A0A4V1W1J1_9GAMM</name>
<keyword evidence="4 6" id="KW-1133">Transmembrane helix</keyword>
<evidence type="ECO:0000256" key="3">
    <source>
        <dbReference type="ARBA" id="ARBA00022692"/>
    </source>
</evidence>
<sequence>MSHSRHLFSKLNFSAKFSFIGIVFLQILLLLVFFAMGGVIKNAFNLPISAAVIGLMLVLLCLFSGILKLNWIKTGSDMILAELVLFFIPCFIGLMKYKDLFLTEGWQLLIAVFIGTICVMVCTAYSVHFGFKLEHKIKQRRLEHQNKWQHDQEKHKCL</sequence>
<evidence type="ECO:0000256" key="6">
    <source>
        <dbReference type="SAM" id="Phobius"/>
    </source>
</evidence>
<evidence type="ECO:0000313" key="7">
    <source>
        <dbReference type="EMBL" id="QOW46215.1"/>
    </source>
</evidence>
<feature type="transmembrane region" description="Helical" evidence="6">
    <location>
        <begin position="46"/>
        <end position="67"/>
    </location>
</feature>
<dbReference type="Pfam" id="PF03788">
    <property type="entry name" value="LrgA"/>
    <property type="match status" value="1"/>
</dbReference>
<dbReference type="InterPro" id="IPR005538">
    <property type="entry name" value="LrgA/CidA"/>
</dbReference>
<dbReference type="OrthoDB" id="6712880at2"/>
<feature type="transmembrane region" description="Helical" evidence="6">
    <location>
        <begin position="20"/>
        <end position="40"/>
    </location>
</feature>
<dbReference type="PANTHER" id="PTHR33931">
    <property type="entry name" value="HOLIN-LIKE PROTEIN CIDA-RELATED"/>
    <property type="match status" value="1"/>
</dbReference>
<dbReference type="PANTHER" id="PTHR33931:SF2">
    <property type="entry name" value="HOLIN-LIKE PROTEIN CIDA"/>
    <property type="match status" value="1"/>
</dbReference>
<accession>A0A4V1W1J1</accession>
<dbReference type="RefSeq" id="WP_130073455.1">
    <property type="nucleotide sequence ID" value="NZ_CP048659.1"/>
</dbReference>
<protein>
    <submittedName>
        <fullName evidence="7">CidA/LrgA family protein</fullName>
    </submittedName>
</protein>
<dbReference type="Proteomes" id="UP000593966">
    <property type="component" value="Chromosome"/>
</dbReference>
<dbReference type="GO" id="GO:0005886">
    <property type="term" value="C:plasma membrane"/>
    <property type="evidence" value="ECO:0007669"/>
    <property type="project" value="UniProtKB-SubCell"/>
</dbReference>
<comment type="subcellular location">
    <subcellularLocation>
        <location evidence="1">Cell membrane</location>
        <topology evidence="1">Multi-pass membrane protein</topology>
    </subcellularLocation>
</comment>
<keyword evidence="2" id="KW-1003">Cell membrane</keyword>
<keyword evidence="5 6" id="KW-0472">Membrane</keyword>
<feature type="transmembrane region" description="Helical" evidence="6">
    <location>
        <begin position="79"/>
        <end position="97"/>
    </location>
</feature>
<dbReference type="EMBL" id="CP048659">
    <property type="protein sequence ID" value="QOW46215.1"/>
    <property type="molecule type" value="Genomic_DNA"/>
</dbReference>
<organism evidence="7 8">
    <name type="scientific">Acinetobacter piscicola</name>
    <dbReference type="NCBI Taxonomy" id="2006115"/>
    <lineage>
        <taxon>Bacteria</taxon>
        <taxon>Pseudomonadati</taxon>
        <taxon>Pseudomonadota</taxon>
        <taxon>Gammaproteobacteria</taxon>
        <taxon>Moraxellales</taxon>
        <taxon>Moraxellaceae</taxon>
        <taxon>Acinetobacter</taxon>
    </lineage>
</organism>
<keyword evidence="3 6" id="KW-0812">Transmembrane</keyword>
<feature type="transmembrane region" description="Helical" evidence="6">
    <location>
        <begin position="109"/>
        <end position="131"/>
    </location>
</feature>
<evidence type="ECO:0000313" key="8">
    <source>
        <dbReference type="Proteomes" id="UP000593966"/>
    </source>
</evidence>